<dbReference type="EMBL" id="BAABGZ010000018">
    <property type="protein sequence ID" value="GAA4355874.1"/>
    <property type="molecule type" value="Genomic_DNA"/>
</dbReference>
<feature type="coiled-coil region" evidence="6">
    <location>
        <begin position="784"/>
        <end position="822"/>
    </location>
</feature>
<evidence type="ECO:0000256" key="4">
    <source>
        <dbReference type="ARBA" id="ARBA00022679"/>
    </source>
</evidence>
<dbReference type="InterPro" id="IPR003594">
    <property type="entry name" value="HATPase_dom"/>
</dbReference>
<proteinExistence type="predicted"/>
<name>A0ABP8ICQ1_9BACT</name>
<dbReference type="Gene3D" id="1.10.287.130">
    <property type="match status" value="1"/>
</dbReference>
<dbReference type="InterPro" id="IPR052162">
    <property type="entry name" value="Sensor_kinase/Photoreceptor"/>
</dbReference>
<dbReference type="CDD" id="cd00082">
    <property type="entry name" value="HisKA"/>
    <property type="match status" value="1"/>
</dbReference>
<comment type="caution">
    <text evidence="8">The sequence shown here is derived from an EMBL/GenBank/DDBJ whole genome shotgun (WGS) entry which is preliminary data.</text>
</comment>
<dbReference type="SUPFAM" id="SSF47384">
    <property type="entry name" value="Homodimeric domain of signal transducing histidine kinase"/>
    <property type="match status" value="1"/>
</dbReference>
<dbReference type="InterPro" id="IPR004358">
    <property type="entry name" value="Sig_transdc_His_kin-like_C"/>
</dbReference>
<dbReference type="PANTHER" id="PTHR43304:SF1">
    <property type="entry name" value="PAC DOMAIN-CONTAINING PROTEIN"/>
    <property type="match status" value="1"/>
</dbReference>
<dbReference type="PRINTS" id="PR00344">
    <property type="entry name" value="BCTRLSENSOR"/>
</dbReference>
<dbReference type="SMART" id="SM00388">
    <property type="entry name" value="HisKA"/>
    <property type="match status" value="1"/>
</dbReference>
<keyword evidence="5" id="KW-0418">Kinase</keyword>
<protein>
    <recommendedName>
        <fullName evidence="2">histidine kinase</fullName>
        <ecNumber evidence="2">2.7.13.3</ecNumber>
    </recommendedName>
</protein>
<dbReference type="SMART" id="SM00387">
    <property type="entry name" value="HATPase_c"/>
    <property type="match status" value="1"/>
</dbReference>
<feature type="coiled-coil region" evidence="6">
    <location>
        <begin position="476"/>
        <end position="521"/>
    </location>
</feature>
<dbReference type="SMART" id="SM00091">
    <property type="entry name" value="PAS"/>
    <property type="match status" value="4"/>
</dbReference>
<dbReference type="CDD" id="cd00130">
    <property type="entry name" value="PAS"/>
    <property type="match status" value="1"/>
</dbReference>
<feature type="domain" description="Histidine kinase" evidence="7">
    <location>
        <begin position="832"/>
        <end position="1047"/>
    </location>
</feature>
<keyword evidence="9" id="KW-1185">Reference proteome</keyword>
<dbReference type="Pfam" id="PF08448">
    <property type="entry name" value="PAS_4"/>
    <property type="match status" value="4"/>
</dbReference>
<dbReference type="PROSITE" id="PS50109">
    <property type="entry name" value="HIS_KIN"/>
    <property type="match status" value="1"/>
</dbReference>
<accession>A0ABP8ICQ1</accession>
<reference evidence="9" key="1">
    <citation type="journal article" date="2019" name="Int. J. Syst. Evol. Microbiol.">
        <title>The Global Catalogue of Microorganisms (GCM) 10K type strain sequencing project: providing services to taxonomists for standard genome sequencing and annotation.</title>
        <authorList>
            <consortium name="The Broad Institute Genomics Platform"/>
            <consortium name="The Broad Institute Genome Sequencing Center for Infectious Disease"/>
            <person name="Wu L."/>
            <person name="Ma J."/>
        </authorList>
    </citation>
    <scope>NUCLEOTIDE SEQUENCE [LARGE SCALE GENOMIC DNA]</scope>
    <source>
        <strain evidence="9">JCM 17923</strain>
    </source>
</reference>
<dbReference type="NCBIfam" id="TIGR00229">
    <property type="entry name" value="sensory_box"/>
    <property type="match status" value="1"/>
</dbReference>
<dbReference type="InterPro" id="IPR036890">
    <property type="entry name" value="HATPase_C_sf"/>
</dbReference>
<sequence>MFNNTRRCQAVGLYFELFAQSLFVPPTPLASPRSPLPAADDLLHDLLEVSLTGVILFRPVYAAPGGAIEDLAYEHLNPAAQRMLRLPERPIETFLTLYPGARQEGIFAFYAAAFESGQTERLQVNYQHDGLDGYFHLVARRSGERLLVSFTDTNDQPRSEVEAALRQSQARERQTHAEADAQRQRLLNIIAEVPALMATMRGPDHVFEVVNTGFQTAFGSRQLVGRSFREVAPELASQGIFDLLDQVYRTGQTYYATEELVYLNEGGELRPGYYNFIYQATYDAAGQRDGILNFAYEVTEQVLARQQLEAQQQQLRQLNEELETRVQQRTQELEASHQAAEALQAELLAAAQRQVQEREHLYQLFAQAQVIVLLLRGPGHRVDYVNAACVQLFGSRLAPGRRVIESMPEAEQQGFVALLDHVYQTGETFRGDEVPFTVHNDDGEPSQTRYFNVTYQAYREHGQIVGLLNFSFDVTEQVLARQQREEQQQLRLLNEELEARVQQRTQELEASHQAAEALQAELLAAAQRQVQEREDIYQVFAQTPAIVLLLRAPNHRIEYVNPACVHLFRGRLLQGRTIVESMPEMEAQGFVALLDQVYQTGETFVGNELPFTVHAADGQPSHTAYFNFSYQAYREQGEIVGISIFAYDVTEQVLARQQQEAQQRLLETVFVQAPVAIFVLRGPQYHVELVNPLMAQMLGRPSPELLGHPYFEVMPELTTGRYPALMQQVWDTGEAVEEQELPAQLSYHRPGETGYFTFVYQPLRDAPDGPVTAIACVTIDVTEQVRARQQVQQLNEELAAINEELTATNEELHESNSQLLRTNADLDNFVYTASHDLKSPITNIEGLLALLPGLLPAAVLADEHVAPVLDRMQESIERFQRTLTHLTDVSRLQAEFAQPTEPVSLAAVIEDVRQDLHFQFLATGAVLEVAVQDTQPRVFSPKNLRSLIYNLLSNALKYRHPERPPRVRISCQPAGNSLVLTVQDNGLGVSAQQQQRLFQLFQRLHTHVEGSGVGLYAVKKIVENAGGTIAVASQEDVGTTFTLTFPA</sequence>
<keyword evidence="4" id="KW-0808">Transferase</keyword>
<dbReference type="InterPro" id="IPR000014">
    <property type="entry name" value="PAS"/>
</dbReference>
<gene>
    <name evidence="8" type="ORF">GCM10023185_19150</name>
</gene>
<dbReference type="Gene3D" id="3.30.450.20">
    <property type="entry name" value="PAS domain"/>
    <property type="match status" value="4"/>
</dbReference>
<dbReference type="InterPro" id="IPR003661">
    <property type="entry name" value="HisK_dim/P_dom"/>
</dbReference>
<dbReference type="InterPro" id="IPR005467">
    <property type="entry name" value="His_kinase_dom"/>
</dbReference>
<evidence type="ECO:0000256" key="1">
    <source>
        <dbReference type="ARBA" id="ARBA00000085"/>
    </source>
</evidence>
<evidence type="ECO:0000256" key="5">
    <source>
        <dbReference type="ARBA" id="ARBA00022777"/>
    </source>
</evidence>
<dbReference type="Proteomes" id="UP001501153">
    <property type="component" value="Unassembled WGS sequence"/>
</dbReference>
<comment type="catalytic activity">
    <reaction evidence="1">
        <text>ATP + protein L-histidine = ADP + protein N-phospho-L-histidine.</text>
        <dbReference type="EC" id="2.7.13.3"/>
    </reaction>
</comment>
<dbReference type="InterPro" id="IPR013656">
    <property type="entry name" value="PAS_4"/>
</dbReference>
<dbReference type="Pfam" id="PF00512">
    <property type="entry name" value="HisKA"/>
    <property type="match status" value="1"/>
</dbReference>
<dbReference type="SUPFAM" id="SSF55785">
    <property type="entry name" value="PYP-like sensor domain (PAS domain)"/>
    <property type="match status" value="4"/>
</dbReference>
<evidence type="ECO:0000256" key="6">
    <source>
        <dbReference type="SAM" id="Coils"/>
    </source>
</evidence>
<evidence type="ECO:0000256" key="3">
    <source>
        <dbReference type="ARBA" id="ARBA00022553"/>
    </source>
</evidence>
<evidence type="ECO:0000313" key="8">
    <source>
        <dbReference type="EMBL" id="GAA4355874.1"/>
    </source>
</evidence>
<dbReference type="PANTHER" id="PTHR43304">
    <property type="entry name" value="PHYTOCHROME-LIKE PROTEIN CPH1"/>
    <property type="match status" value="1"/>
</dbReference>
<dbReference type="EC" id="2.7.13.3" evidence="2"/>
<dbReference type="Gene3D" id="3.30.565.10">
    <property type="entry name" value="Histidine kinase-like ATPase, C-terminal domain"/>
    <property type="match status" value="1"/>
</dbReference>
<feature type="coiled-coil region" evidence="6">
    <location>
        <begin position="301"/>
        <end position="346"/>
    </location>
</feature>
<keyword evidence="3" id="KW-0597">Phosphoprotein</keyword>
<keyword evidence="6" id="KW-0175">Coiled coil</keyword>
<evidence type="ECO:0000259" key="7">
    <source>
        <dbReference type="PROSITE" id="PS50109"/>
    </source>
</evidence>
<dbReference type="InterPro" id="IPR036097">
    <property type="entry name" value="HisK_dim/P_sf"/>
</dbReference>
<organism evidence="8 9">
    <name type="scientific">Hymenobacter saemangeumensis</name>
    <dbReference type="NCBI Taxonomy" id="1084522"/>
    <lineage>
        <taxon>Bacteria</taxon>
        <taxon>Pseudomonadati</taxon>
        <taxon>Bacteroidota</taxon>
        <taxon>Cytophagia</taxon>
        <taxon>Cytophagales</taxon>
        <taxon>Hymenobacteraceae</taxon>
        <taxon>Hymenobacter</taxon>
    </lineage>
</organism>
<evidence type="ECO:0000313" key="9">
    <source>
        <dbReference type="Proteomes" id="UP001501153"/>
    </source>
</evidence>
<evidence type="ECO:0000256" key="2">
    <source>
        <dbReference type="ARBA" id="ARBA00012438"/>
    </source>
</evidence>
<dbReference type="InterPro" id="IPR035965">
    <property type="entry name" value="PAS-like_dom_sf"/>
</dbReference>
<dbReference type="Pfam" id="PF02518">
    <property type="entry name" value="HATPase_c"/>
    <property type="match status" value="1"/>
</dbReference>
<dbReference type="SUPFAM" id="SSF55874">
    <property type="entry name" value="ATPase domain of HSP90 chaperone/DNA topoisomerase II/histidine kinase"/>
    <property type="match status" value="1"/>
</dbReference>